<proteinExistence type="predicted"/>
<dbReference type="Proteomes" id="UP000593560">
    <property type="component" value="Unassembled WGS sequence"/>
</dbReference>
<organism evidence="2 3">
    <name type="scientific">Gossypium harknessii</name>
    <dbReference type="NCBI Taxonomy" id="34285"/>
    <lineage>
        <taxon>Eukaryota</taxon>
        <taxon>Viridiplantae</taxon>
        <taxon>Streptophyta</taxon>
        <taxon>Embryophyta</taxon>
        <taxon>Tracheophyta</taxon>
        <taxon>Spermatophyta</taxon>
        <taxon>Magnoliopsida</taxon>
        <taxon>eudicotyledons</taxon>
        <taxon>Gunneridae</taxon>
        <taxon>Pentapetalae</taxon>
        <taxon>rosids</taxon>
        <taxon>malvids</taxon>
        <taxon>Malvales</taxon>
        <taxon>Malvaceae</taxon>
        <taxon>Malvoideae</taxon>
        <taxon>Gossypium</taxon>
    </lineage>
</organism>
<keyword evidence="3" id="KW-1185">Reference proteome</keyword>
<evidence type="ECO:0000313" key="3">
    <source>
        <dbReference type="Proteomes" id="UP000593560"/>
    </source>
</evidence>
<evidence type="ECO:0000259" key="1">
    <source>
        <dbReference type="Pfam" id="PF14111"/>
    </source>
</evidence>
<dbReference type="EMBL" id="JABFAD010000011">
    <property type="protein sequence ID" value="MBA0812643.1"/>
    <property type="molecule type" value="Genomic_DNA"/>
</dbReference>
<reference evidence="2 3" key="1">
    <citation type="journal article" date="2019" name="Genome Biol. Evol.">
        <title>Insights into the evolution of the New World diploid cottons (Gossypium, subgenus Houzingenia) based on genome sequencing.</title>
        <authorList>
            <person name="Grover C.E."/>
            <person name="Arick M.A. 2nd"/>
            <person name="Thrash A."/>
            <person name="Conover J.L."/>
            <person name="Sanders W.S."/>
            <person name="Peterson D.G."/>
            <person name="Frelichowski J.E."/>
            <person name="Scheffler J.A."/>
            <person name="Scheffler B.E."/>
            <person name="Wendel J.F."/>
        </authorList>
    </citation>
    <scope>NUCLEOTIDE SEQUENCE [LARGE SCALE GENOMIC DNA]</scope>
    <source>
        <strain evidence="2">0</strain>
        <tissue evidence="2">Leaf</tissue>
    </source>
</reference>
<sequence length="271" mass="30104">MDIENGYFLAKFQSKSDSDKVLFKGHWIIYGQYLTVQPWMMSFNLAQLFSSVVMVWIKLPDLLGYMYKRKILLEIRGIFGMVTKLDMNTDSRGRGCFAHMAIYISLDKPLDLDFAACFNVGEFNNGCECSGETRGSHGSWMLVERSPRHKMKDSRMVGVRNLASKSEGSKFNVLISLGKEIEGRGGQIRKFNTLSHNGAAGPSGQLEKLDRVVIRSLGPKGVITLMSKRGKDMLHVVKAGRSHQAQLVDVEEIVGEELPSAVGDAPIVRAG</sequence>
<dbReference type="InterPro" id="IPR025558">
    <property type="entry name" value="DUF4283"/>
</dbReference>
<dbReference type="AlphaFoldDB" id="A0A7J9HSI5"/>
<name>A0A7J9HSI5_9ROSI</name>
<accession>A0A7J9HSI5</accession>
<comment type="caution">
    <text evidence="2">The sequence shown here is derived from an EMBL/GenBank/DDBJ whole genome shotgun (WGS) entry which is preliminary data.</text>
</comment>
<dbReference type="Pfam" id="PF14111">
    <property type="entry name" value="DUF4283"/>
    <property type="match status" value="1"/>
</dbReference>
<dbReference type="PANTHER" id="PTHR31286:SF173">
    <property type="entry name" value="DUF4283 DOMAIN-CONTAINING PROTEIN"/>
    <property type="match status" value="1"/>
</dbReference>
<dbReference type="InterPro" id="IPR040256">
    <property type="entry name" value="At4g02000-like"/>
</dbReference>
<dbReference type="OrthoDB" id="940001at2759"/>
<protein>
    <recommendedName>
        <fullName evidence="1">DUF4283 domain-containing protein</fullName>
    </recommendedName>
</protein>
<evidence type="ECO:0000313" key="2">
    <source>
        <dbReference type="EMBL" id="MBA0812643.1"/>
    </source>
</evidence>
<dbReference type="PANTHER" id="PTHR31286">
    <property type="entry name" value="GLYCINE-RICH CELL WALL STRUCTURAL PROTEIN 1.8-LIKE"/>
    <property type="match status" value="1"/>
</dbReference>
<gene>
    <name evidence="2" type="ORF">Gohar_026590</name>
</gene>
<feature type="non-terminal residue" evidence="2">
    <location>
        <position position="1"/>
    </location>
</feature>
<feature type="domain" description="DUF4283" evidence="1">
    <location>
        <begin position="2"/>
        <end position="46"/>
    </location>
</feature>